<dbReference type="Proteomes" id="UP000229574">
    <property type="component" value="Unassembled WGS sequence"/>
</dbReference>
<dbReference type="InterPro" id="IPR029060">
    <property type="entry name" value="PIN-like_dom_sf"/>
</dbReference>
<accession>A0A2H0X239</accession>
<dbReference type="EMBL" id="PEYY01000014">
    <property type="protein sequence ID" value="PIS18238.1"/>
    <property type="molecule type" value="Genomic_DNA"/>
</dbReference>
<gene>
    <name evidence="2" type="ORF">COT54_00355</name>
</gene>
<dbReference type="AlphaFoldDB" id="A0A2H0X239"/>
<reference evidence="3" key="1">
    <citation type="submission" date="2017-09" db="EMBL/GenBank/DDBJ databases">
        <title>Depth-based differentiation of microbial function through sediment-hosted aquifers and enrichment of novel symbionts in the deep terrestrial subsurface.</title>
        <authorList>
            <person name="Probst A.J."/>
            <person name="Ladd B."/>
            <person name="Jarett J.K."/>
            <person name="Geller-Mcgrath D.E."/>
            <person name="Sieber C.M.K."/>
            <person name="Emerson J.B."/>
            <person name="Anantharaman K."/>
            <person name="Thomas B.C."/>
            <person name="Malmstrom R."/>
            <person name="Stieglmeier M."/>
            <person name="Klingl A."/>
            <person name="Woyke T."/>
            <person name="Ryan C.M."/>
            <person name="Banfield J.F."/>
        </authorList>
    </citation>
    <scope>NUCLEOTIDE SEQUENCE [LARGE SCALE GENOMIC DNA]</scope>
</reference>
<evidence type="ECO:0000259" key="1">
    <source>
        <dbReference type="Pfam" id="PF01850"/>
    </source>
</evidence>
<name>A0A2H0X239_9BACT</name>
<protein>
    <recommendedName>
        <fullName evidence="1">PIN domain-containing protein</fullName>
    </recommendedName>
</protein>
<dbReference type="Gene3D" id="3.40.50.1010">
    <property type="entry name" value="5'-nuclease"/>
    <property type="match status" value="1"/>
</dbReference>
<evidence type="ECO:0000313" key="3">
    <source>
        <dbReference type="Proteomes" id="UP000229574"/>
    </source>
</evidence>
<evidence type="ECO:0000313" key="2">
    <source>
        <dbReference type="EMBL" id="PIS18238.1"/>
    </source>
</evidence>
<feature type="domain" description="PIN" evidence="1">
    <location>
        <begin position="4"/>
        <end position="122"/>
    </location>
</feature>
<organism evidence="2 3">
    <name type="scientific">Candidatus Collierbacteria bacterium CG09_land_8_20_14_0_10_46_12</name>
    <dbReference type="NCBI Taxonomy" id="1974533"/>
    <lineage>
        <taxon>Bacteria</taxon>
        <taxon>Candidatus Collieribacteriota</taxon>
    </lineage>
</organism>
<dbReference type="InterPro" id="IPR002716">
    <property type="entry name" value="PIN_dom"/>
</dbReference>
<sequence length="128" mass="15033">MKQMVPDTNLIVRLVVGDVKEQQEQAINIFRRAEKSKISLVILPIVVAESCYVLSSYYKKTYDEIADTMESLLSPGWLEIEHRDALRGMWDWYRQGMHFVDSYLLALAKYEKVELLSFDKKLMKRNLV</sequence>
<comment type="caution">
    <text evidence="2">The sequence shown here is derived from an EMBL/GenBank/DDBJ whole genome shotgun (WGS) entry which is preliminary data.</text>
</comment>
<dbReference type="SUPFAM" id="SSF88723">
    <property type="entry name" value="PIN domain-like"/>
    <property type="match status" value="1"/>
</dbReference>
<dbReference type="Pfam" id="PF01850">
    <property type="entry name" value="PIN"/>
    <property type="match status" value="1"/>
</dbReference>
<proteinExistence type="predicted"/>